<evidence type="ECO:0000256" key="9">
    <source>
        <dbReference type="ARBA" id="ARBA00023136"/>
    </source>
</evidence>
<keyword evidence="7 11" id="KW-1133">Transmembrane helix</keyword>
<evidence type="ECO:0000256" key="3">
    <source>
        <dbReference type="ARBA" id="ARBA00022676"/>
    </source>
</evidence>
<organism evidence="12 13">
    <name type="scientific">Scylla paramamosain</name>
    <name type="common">Mud crab</name>
    <dbReference type="NCBI Taxonomy" id="85552"/>
    <lineage>
        <taxon>Eukaryota</taxon>
        <taxon>Metazoa</taxon>
        <taxon>Ecdysozoa</taxon>
        <taxon>Arthropoda</taxon>
        <taxon>Crustacea</taxon>
        <taxon>Multicrustacea</taxon>
        <taxon>Malacostraca</taxon>
        <taxon>Eumalacostraca</taxon>
        <taxon>Eucarida</taxon>
        <taxon>Decapoda</taxon>
        <taxon>Pleocyemata</taxon>
        <taxon>Brachyura</taxon>
        <taxon>Eubrachyura</taxon>
        <taxon>Portunoidea</taxon>
        <taxon>Portunidae</taxon>
        <taxon>Portuninae</taxon>
        <taxon>Scylla</taxon>
    </lineage>
</organism>
<evidence type="ECO:0000256" key="10">
    <source>
        <dbReference type="SAM" id="MobiDB-lite"/>
    </source>
</evidence>
<reference evidence="12 13" key="1">
    <citation type="submission" date="2023-03" db="EMBL/GenBank/DDBJ databases">
        <title>High-quality genome of Scylla paramamosain provides insights in environmental adaptation.</title>
        <authorList>
            <person name="Zhang L."/>
        </authorList>
    </citation>
    <scope>NUCLEOTIDE SEQUENCE [LARGE SCALE GENOMIC DNA]</scope>
    <source>
        <strain evidence="12">LZ_2023a</strain>
        <tissue evidence="12">Muscle</tissue>
    </source>
</reference>
<sequence length="627" mass="68776">MGAPGLRRRRRRHQSDAEDETRAAGSFVPACYTCTHTDTLAAVLHIGVCAGGREGRVSSPAETSRHPQKRRVRVGRNFVIFVQAGRRHCRGSVAKDAELARRAVPRSDPPCLLPPQLRVASTSAVPTRERLRHATQRQGASPDPLVMRSRERPARDLRGKSGRGGCCEGLTSRSPFWTANCPALTLPVVWKTATKHEEDCYAVAMKFLFRKKWKQSKTLAEMLPWVGIQSDLLEATRGSSRSTSPVPEEGGAGEGRCPRACLLRLVQLALLLALLAAVANFLAACLASMLAATPVPRRRPLLSPLPEDSLPRAAPAALIDLHDFHLVHEAEGVCASERLFFVFLVHSKPNHFRQRQAIRATWGGVRDLGDGWGARTVFLLGRGSGGGGSEGESAAPDSAKLDIEGVVAREATRHGDLVVGSFLDHYHNLTYKHVMALRWAAARCPQAIFLVKADDDAFVDVPALRGLLGRTFSVPPPRRTLACNVLPAGMQPQRAGKWAVSHEDYPWPEYPTYCAGLAYVITPALADLLARVAQAGVAPRLWVDDVWVTGLLAEVLRLRPHYLNLRYSYEHDELVAWAARARPAAPPPYTFVHLDPTRPDWRFTLDTLWTHALAAHHAAQAAQPGYT</sequence>
<evidence type="ECO:0000256" key="6">
    <source>
        <dbReference type="ARBA" id="ARBA00022968"/>
    </source>
</evidence>
<name>A0AAW0T417_SCYPA</name>
<accession>A0AAW0T417</accession>
<dbReference type="PANTHER" id="PTHR11214">
    <property type="entry name" value="BETA-1,3-N-ACETYLGLUCOSAMINYLTRANSFERASE"/>
    <property type="match status" value="1"/>
</dbReference>
<dbReference type="AlphaFoldDB" id="A0AAW0T417"/>
<evidence type="ECO:0000313" key="13">
    <source>
        <dbReference type="Proteomes" id="UP001487740"/>
    </source>
</evidence>
<dbReference type="Proteomes" id="UP001487740">
    <property type="component" value="Unassembled WGS sequence"/>
</dbReference>
<comment type="subcellular location">
    <subcellularLocation>
        <location evidence="1">Golgi apparatus membrane</location>
        <topology evidence="1">Single-pass type II membrane protein</topology>
    </subcellularLocation>
</comment>
<keyword evidence="3" id="KW-0328">Glycosyltransferase</keyword>
<comment type="caution">
    <text evidence="12">The sequence shown here is derived from an EMBL/GenBank/DDBJ whole genome shotgun (WGS) entry which is preliminary data.</text>
</comment>
<dbReference type="PANTHER" id="PTHR11214:SF376">
    <property type="entry name" value="HEXOSYLTRANSFERASE"/>
    <property type="match status" value="1"/>
</dbReference>
<dbReference type="InterPro" id="IPR002659">
    <property type="entry name" value="Glyco_trans_31"/>
</dbReference>
<keyword evidence="9 11" id="KW-0472">Membrane</keyword>
<keyword evidence="13" id="KW-1185">Reference proteome</keyword>
<evidence type="ECO:0000256" key="5">
    <source>
        <dbReference type="ARBA" id="ARBA00022692"/>
    </source>
</evidence>
<evidence type="ECO:0000256" key="1">
    <source>
        <dbReference type="ARBA" id="ARBA00004323"/>
    </source>
</evidence>
<keyword evidence="6" id="KW-0735">Signal-anchor</keyword>
<evidence type="ECO:0000256" key="4">
    <source>
        <dbReference type="ARBA" id="ARBA00022679"/>
    </source>
</evidence>
<proteinExistence type="inferred from homology"/>
<evidence type="ECO:0000256" key="2">
    <source>
        <dbReference type="ARBA" id="ARBA00008661"/>
    </source>
</evidence>
<dbReference type="GO" id="GO:0000139">
    <property type="term" value="C:Golgi membrane"/>
    <property type="evidence" value="ECO:0007669"/>
    <property type="project" value="UniProtKB-SubCell"/>
</dbReference>
<dbReference type="EMBL" id="JARAKH010000039">
    <property type="protein sequence ID" value="KAK8382318.1"/>
    <property type="molecule type" value="Genomic_DNA"/>
</dbReference>
<gene>
    <name evidence="12" type="ORF">O3P69_015330</name>
</gene>
<keyword evidence="5 11" id="KW-0812">Transmembrane</keyword>
<feature type="transmembrane region" description="Helical" evidence="11">
    <location>
        <begin position="268"/>
        <end position="292"/>
    </location>
</feature>
<feature type="compositionally biased region" description="Basic residues" evidence="10">
    <location>
        <begin position="1"/>
        <end position="13"/>
    </location>
</feature>
<keyword evidence="8" id="KW-0333">Golgi apparatus</keyword>
<dbReference type="Gene3D" id="3.90.550.50">
    <property type="match status" value="1"/>
</dbReference>
<protein>
    <submittedName>
        <fullName evidence="12">Uncharacterized protein</fullName>
    </submittedName>
</protein>
<dbReference type="GO" id="GO:0016758">
    <property type="term" value="F:hexosyltransferase activity"/>
    <property type="evidence" value="ECO:0007669"/>
    <property type="project" value="InterPro"/>
</dbReference>
<evidence type="ECO:0000256" key="11">
    <source>
        <dbReference type="SAM" id="Phobius"/>
    </source>
</evidence>
<feature type="region of interest" description="Disordered" evidence="10">
    <location>
        <begin position="1"/>
        <end position="22"/>
    </location>
</feature>
<comment type="similarity">
    <text evidence="2">Belongs to the glycosyltransferase 31 family.</text>
</comment>
<dbReference type="Pfam" id="PF01762">
    <property type="entry name" value="Galactosyl_T"/>
    <property type="match status" value="1"/>
</dbReference>
<evidence type="ECO:0000256" key="8">
    <source>
        <dbReference type="ARBA" id="ARBA00023034"/>
    </source>
</evidence>
<dbReference type="GO" id="GO:0006493">
    <property type="term" value="P:protein O-linked glycosylation"/>
    <property type="evidence" value="ECO:0007669"/>
    <property type="project" value="TreeGrafter"/>
</dbReference>
<evidence type="ECO:0000313" key="12">
    <source>
        <dbReference type="EMBL" id="KAK8382318.1"/>
    </source>
</evidence>
<evidence type="ECO:0000256" key="7">
    <source>
        <dbReference type="ARBA" id="ARBA00022989"/>
    </source>
</evidence>
<feature type="region of interest" description="Disordered" evidence="10">
    <location>
        <begin position="122"/>
        <end position="145"/>
    </location>
</feature>
<keyword evidence="4" id="KW-0808">Transferase</keyword>